<dbReference type="AlphaFoldDB" id="A0AAD7CJP7"/>
<dbReference type="Proteomes" id="UP001221142">
    <property type="component" value="Unassembled WGS sequence"/>
</dbReference>
<evidence type="ECO:0000256" key="1">
    <source>
        <dbReference type="SAM" id="Coils"/>
    </source>
</evidence>
<comment type="caution">
    <text evidence="2">The sequence shown here is derived from an EMBL/GenBank/DDBJ whole genome shotgun (WGS) entry which is preliminary data.</text>
</comment>
<feature type="coiled-coil region" evidence="1">
    <location>
        <begin position="197"/>
        <end position="231"/>
    </location>
</feature>
<keyword evidence="1" id="KW-0175">Coiled coil</keyword>
<dbReference type="EMBL" id="JARKIF010000001">
    <property type="protein sequence ID" value="KAJ7650522.1"/>
    <property type="molecule type" value="Genomic_DNA"/>
</dbReference>
<keyword evidence="3" id="KW-1185">Reference proteome</keyword>
<evidence type="ECO:0000313" key="3">
    <source>
        <dbReference type="Proteomes" id="UP001221142"/>
    </source>
</evidence>
<proteinExistence type="predicted"/>
<evidence type="ECO:0000313" key="2">
    <source>
        <dbReference type="EMBL" id="KAJ7650522.1"/>
    </source>
</evidence>
<protein>
    <submittedName>
        <fullName evidence="2">Uncharacterized protein</fullName>
    </submittedName>
</protein>
<organism evidence="2 3">
    <name type="scientific">Roridomyces roridus</name>
    <dbReference type="NCBI Taxonomy" id="1738132"/>
    <lineage>
        <taxon>Eukaryota</taxon>
        <taxon>Fungi</taxon>
        <taxon>Dikarya</taxon>
        <taxon>Basidiomycota</taxon>
        <taxon>Agaricomycotina</taxon>
        <taxon>Agaricomycetes</taxon>
        <taxon>Agaricomycetidae</taxon>
        <taxon>Agaricales</taxon>
        <taxon>Marasmiineae</taxon>
        <taxon>Mycenaceae</taxon>
        <taxon>Roridomyces</taxon>
    </lineage>
</organism>
<reference evidence="2" key="1">
    <citation type="submission" date="2023-03" db="EMBL/GenBank/DDBJ databases">
        <title>Massive genome expansion in bonnet fungi (Mycena s.s.) driven by repeated elements and novel gene families across ecological guilds.</title>
        <authorList>
            <consortium name="Lawrence Berkeley National Laboratory"/>
            <person name="Harder C.B."/>
            <person name="Miyauchi S."/>
            <person name="Viragh M."/>
            <person name="Kuo A."/>
            <person name="Thoen E."/>
            <person name="Andreopoulos B."/>
            <person name="Lu D."/>
            <person name="Skrede I."/>
            <person name="Drula E."/>
            <person name="Henrissat B."/>
            <person name="Morin E."/>
            <person name="Kohler A."/>
            <person name="Barry K."/>
            <person name="LaButti K."/>
            <person name="Morin E."/>
            <person name="Salamov A."/>
            <person name="Lipzen A."/>
            <person name="Mereny Z."/>
            <person name="Hegedus B."/>
            <person name="Baldrian P."/>
            <person name="Stursova M."/>
            <person name="Weitz H."/>
            <person name="Taylor A."/>
            <person name="Grigoriev I.V."/>
            <person name="Nagy L.G."/>
            <person name="Martin F."/>
            <person name="Kauserud H."/>
        </authorList>
    </citation>
    <scope>NUCLEOTIDE SEQUENCE</scope>
    <source>
        <strain evidence="2">9284</strain>
    </source>
</reference>
<gene>
    <name evidence="2" type="ORF">FB45DRAFT_859287</name>
</gene>
<accession>A0AAD7CJP7</accession>
<name>A0AAD7CJP7_9AGAR</name>
<sequence length="475" mass="53707">MRARDLAEETCSRCEEGARAVAKIVPELDQLIINDLEKRLSHHDKFRWEIDEDTQVPVCTSIYAQDYWKPGDWENAESTAECFACLSYVVHLQTAMGGFSTEAGYLADQRWLGTKDTCVWDEVEQVSRLIPHGGVPECLEPRDPELKAHMERLSLLKAIRGRQTMNMFLHEDTNTNLILSGITIALGNERARALQRRNKQQARVLSLRAELEAAIQAAEQKRLALAAIQDQRPRRIPNPKTPNDSPAHLTISQATAATGTEFPLARLSSPQVTAAEFQDFQQRLRAMKAPGDDQPTILFVRWLQIHKNHRIKGVPLRNDGAVDLRHVRGRNSILPLLPPGPRSGNRSHYARCLLALLRVLVIPGAYASLLQRHNIQVASEAEQSCLFENSNQTQPKEEEVAGMLANHGFTTDAALDCWPFCFLVLKAYQDENKFVDITTLRRLEEDAKKRLDDMAQPPEYLHVRAEDLVPAWRVT</sequence>